<dbReference type="Proteomes" id="UP000320386">
    <property type="component" value="Chromosome"/>
</dbReference>
<organism evidence="1 2">
    <name type="scientific">Mucisphaera calidilacus</name>
    <dbReference type="NCBI Taxonomy" id="2527982"/>
    <lineage>
        <taxon>Bacteria</taxon>
        <taxon>Pseudomonadati</taxon>
        <taxon>Planctomycetota</taxon>
        <taxon>Phycisphaerae</taxon>
        <taxon>Phycisphaerales</taxon>
        <taxon>Phycisphaeraceae</taxon>
        <taxon>Mucisphaera</taxon>
    </lineage>
</organism>
<dbReference type="KEGG" id="mcad:Pan265_19120"/>
<dbReference type="RefSeq" id="WP_145446234.1">
    <property type="nucleotide sequence ID" value="NZ_CP036280.1"/>
</dbReference>
<dbReference type="AlphaFoldDB" id="A0A518BYK1"/>
<dbReference type="SUPFAM" id="SSF51445">
    <property type="entry name" value="(Trans)glycosidases"/>
    <property type="match status" value="1"/>
</dbReference>
<dbReference type="OrthoDB" id="339499at2"/>
<name>A0A518BYK1_9BACT</name>
<dbReference type="EMBL" id="CP036280">
    <property type="protein sequence ID" value="QDU72051.1"/>
    <property type="molecule type" value="Genomic_DNA"/>
</dbReference>
<reference evidence="1 2" key="1">
    <citation type="submission" date="2019-02" db="EMBL/GenBank/DDBJ databases">
        <title>Deep-cultivation of Planctomycetes and their phenomic and genomic characterization uncovers novel biology.</title>
        <authorList>
            <person name="Wiegand S."/>
            <person name="Jogler M."/>
            <person name="Boedeker C."/>
            <person name="Pinto D."/>
            <person name="Vollmers J."/>
            <person name="Rivas-Marin E."/>
            <person name="Kohn T."/>
            <person name="Peeters S.H."/>
            <person name="Heuer A."/>
            <person name="Rast P."/>
            <person name="Oberbeckmann S."/>
            <person name="Bunk B."/>
            <person name="Jeske O."/>
            <person name="Meyerdierks A."/>
            <person name="Storesund J.E."/>
            <person name="Kallscheuer N."/>
            <person name="Luecker S."/>
            <person name="Lage O.M."/>
            <person name="Pohl T."/>
            <person name="Merkel B.J."/>
            <person name="Hornburger P."/>
            <person name="Mueller R.-W."/>
            <person name="Bruemmer F."/>
            <person name="Labrenz M."/>
            <person name="Spormann A.M."/>
            <person name="Op den Camp H."/>
            <person name="Overmann J."/>
            <person name="Amann R."/>
            <person name="Jetten M.S.M."/>
            <person name="Mascher T."/>
            <person name="Medema M.H."/>
            <person name="Devos D.P."/>
            <person name="Kaster A.-K."/>
            <person name="Ovreas L."/>
            <person name="Rohde M."/>
            <person name="Galperin M.Y."/>
            <person name="Jogler C."/>
        </authorList>
    </citation>
    <scope>NUCLEOTIDE SEQUENCE [LARGE SCALE GENOMIC DNA]</scope>
    <source>
        <strain evidence="1 2">Pan265</strain>
    </source>
</reference>
<dbReference type="InterPro" id="IPR017853">
    <property type="entry name" value="GH"/>
</dbReference>
<gene>
    <name evidence="1" type="ORF">Pan265_19120</name>
</gene>
<protein>
    <submittedName>
        <fullName evidence="1">Uncharacterized protein</fullName>
    </submittedName>
</protein>
<accession>A0A518BYK1</accession>
<proteinExistence type="predicted"/>
<evidence type="ECO:0000313" key="1">
    <source>
        <dbReference type="EMBL" id="QDU72051.1"/>
    </source>
</evidence>
<evidence type="ECO:0000313" key="2">
    <source>
        <dbReference type="Proteomes" id="UP000320386"/>
    </source>
</evidence>
<sequence length="552" mass="62000">MLKLATILDNAGEPPVNTRYRDPAQLAELGYNGVVLYETTALSGIVSPEVVRDPELRTWLAHCWATLEERINATTAAGLDVYLFYDVLVLPKDAVEGKGSNLCCRGRSHVLCPASDDAWTRTLTALENLLTRFPAVAGIVLRFGDNDAQRLPHLVGNDIYSPHCSRCADWSAADRITHAITRCHDVVVNKLNKRLIARAWNVTPDGLHDTPALAAEVATRLPQSDDDQLILSFKFTQTDFWRYQAWNPSSLACGRIPVIYELQCQREFEAKGAIPNYQAPLWRDGCPETATPDQPQGLADVAQRVPLAGLWAWVRGGGWGGPFIKNETWIDANAYAVPRLADNPALDTTQLARDWATQRLNLQPDDPHLDVIVDILTQSPELVRRGFYVGPFARQKPTAWHPNADWIEDDTVDARAAWRMLQRIPMTELDAVLEEKTAAADTAGKLHQRFHEALRDRNHDTLEPLLGSIIYTESLIEAFQDLFAGLIAYRQFLKSRNPSDAENAQRALFHAQSHWNHHTQRLTAFRDTATPFRESGFWDLTQEILTELSEAH</sequence>
<keyword evidence="2" id="KW-1185">Reference proteome</keyword>